<gene>
    <name evidence="3" type="ORF">C8E03_107143</name>
    <name evidence="4" type="ORF">CG710_009595</name>
</gene>
<dbReference type="OrthoDB" id="370211at2"/>
<evidence type="ECO:0000256" key="1">
    <source>
        <dbReference type="SAM" id="Phobius"/>
    </source>
</evidence>
<keyword evidence="3" id="KW-0418">Kinase</keyword>
<feature type="transmembrane region" description="Helical" evidence="1">
    <location>
        <begin position="6"/>
        <end position="30"/>
    </location>
</feature>
<proteinExistence type="predicted"/>
<dbReference type="GO" id="GO:0000155">
    <property type="term" value="F:phosphorelay sensor kinase activity"/>
    <property type="evidence" value="ECO:0007669"/>
    <property type="project" value="InterPro"/>
</dbReference>
<dbReference type="EMBL" id="QICS01000007">
    <property type="protein sequence ID" value="PXV89166.1"/>
    <property type="molecule type" value="Genomic_DNA"/>
</dbReference>
<feature type="transmembrane region" description="Helical" evidence="1">
    <location>
        <begin position="293"/>
        <end position="315"/>
    </location>
</feature>
<dbReference type="GO" id="GO:0016020">
    <property type="term" value="C:membrane"/>
    <property type="evidence" value="ECO:0007669"/>
    <property type="project" value="InterPro"/>
</dbReference>
<evidence type="ECO:0000313" key="5">
    <source>
        <dbReference type="Proteomes" id="UP000216411"/>
    </source>
</evidence>
<keyword evidence="1" id="KW-0812">Transmembrane</keyword>
<keyword evidence="3" id="KW-0808">Transferase</keyword>
<dbReference type="RefSeq" id="WP_094378241.1">
    <property type="nucleotide sequence ID" value="NZ_NOKA02000015.1"/>
</dbReference>
<evidence type="ECO:0000259" key="2">
    <source>
        <dbReference type="Pfam" id="PF06580"/>
    </source>
</evidence>
<protein>
    <submittedName>
        <fullName evidence="3 4">Sensor histidine kinase</fullName>
    </submittedName>
</protein>
<evidence type="ECO:0000313" key="3">
    <source>
        <dbReference type="EMBL" id="PXV89166.1"/>
    </source>
</evidence>
<sequence>MFKRNFQITLYLSCCFIITLAMSACAFLFYQYNSQLMINNLKNNTASTLVLLDMQLNNVLSDMNSSLKTIQTSDNFLNIIQQIPYSDANYFASQPSQSSNMKNIFRTILYSKSSDRCIHYISNNLDNVGTSVSNSSAYFGKVKLRSNDDLLHLLEAKNYEAFLLPHQDYWFSKENQVISVVRWVRSTYQSYGILEYTIQMSEIKKLLTMSDNNQKEYEFMILDENNNFIYSSDDLLDTEAVLNVYQKNQSNSTHNTFFVNNSYIASEKTFSLTNWKLILIRNISDLTMEIHKLIKITIFTFFVIFIVVALFLYVLTRYLTNPLRSLCKQLLTCKLSPDVKINVATESNEIIALTNTIQDILSQIYIQNNKLVETRKRTLRAHYDAMEAQLNPHFLYNTLSVIGASALNTGNITVSKMCSELAKLLRYTISYSGKSVPLENEINNIQSYLFIMKTRHEDALECIWELDETINDIHVPKLILQPLVENCFQHGFQDIAPPWKIKIKSYQADGNWYVSVANNGSPFSIDKKEQLFQRFEQYKNSFFEEYDSNQFLEKQGFGLENTVIRLHIFYSGNEYFQISTQNQWTIITIGSKINEQQN</sequence>
<dbReference type="InterPro" id="IPR050640">
    <property type="entry name" value="Bact_2-comp_sensor_kinase"/>
</dbReference>
<dbReference type="InterPro" id="IPR036890">
    <property type="entry name" value="HATPase_C_sf"/>
</dbReference>
<keyword evidence="5" id="KW-1185">Reference proteome</keyword>
<dbReference type="PANTHER" id="PTHR34220:SF7">
    <property type="entry name" value="SENSOR HISTIDINE KINASE YPDA"/>
    <property type="match status" value="1"/>
</dbReference>
<comment type="caution">
    <text evidence="3">The sequence shown here is derived from an EMBL/GenBank/DDBJ whole genome shotgun (WGS) entry which is preliminary data.</text>
</comment>
<organism evidence="3 6">
    <name type="scientific">Lachnotalea glycerini</name>
    <dbReference type="NCBI Taxonomy" id="1763509"/>
    <lineage>
        <taxon>Bacteria</taxon>
        <taxon>Bacillati</taxon>
        <taxon>Bacillota</taxon>
        <taxon>Clostridia</taxon>
        <taxon>Lachnospirales</taxon>
        <taxon>Lachnospiraceae</taxon>
        <taxon>Lachnotalea</taxon>
    </lineage>
</organism>
<evidence type="ECO:0000313" key="4">
    <source>
        <dbReference type="EMBL" id="RDY31485.1"/>
    </source>
</evidence>
<accession>A0A255IEG2</accession>
<reference evidence="4 5" key="1">
    <citation type="journal article" date="2017" name="Genome Announc.">
        <title>Draft Genome Sequence of a Sporulating and Motile Strain of Lachnotalea glycerini Isolated from Water in Quebec City, Canada.</title>
        <authorList>
            <person name="Maheux A.F."/>
            <person name="Boudreau D.K."/>
            <person name="Berube E."/>
            <person name="Boissinot M."/>
            <person name="Raymond F."/>
            <person name="Brodeur S."/>
            <person name="Corbeil J."/>
            <person name="Isabel S."/>
            <person name="Omar R.F."/>
            <person name="Bergeron M.G."/>
        </authorList>
    </citation>
    <scope>NUCLEOTIDE SEQUENCE [LARGE SCALE GENOMIC DNA]</scope>
    <source>
        <strain evidence="4 5">CCRI-19302</strain>
    </source>
</reference>
<evidence type="ECO:0000313" key="6">
    <source>
        <dbReference type="Proteomes" id="UP000247523"/>
    </source>
</evidence>
<dbReference type="Pfam" id="PF06580">
    <property type="entry name" value="His_kinase"/>
    <property type="match status" value="1"/>
</dbReference>
<dbReference type="Gene3D" id="3.30.565.10">
    <property type="entry name" value="Histidine kinase-like ATPase, C-terminal domain"/>
    <property type="match status" value="1"/>
</dbReference>
<dbReference type="Proteomes" id="UP000216411">
    <property type="component" value="Unassembled WGS sequence"/>
</dbReference>
<reference evidence="3 6" key="2">
    <citation type="submission" date="2018-05" db="EMBL/GenBank/DDBJ databases">
        <title>Genomic Encyclopedia of Type Strains, Phase IV (KMG-IV): sequencing the most valuable type-strain genomes for metagenomic binning, comparative biology and taxonomic classification.</title>
        <authorList>
            <person name="Goeker M."/>
        </authorList>
    </citation>
    <scope>NUCLEOTIDE SEQUENCE [LARGE SCALE GENOMIC DNA]</scope>
    <source>
        <strain evidence="3 6">DSM 28816</strain>
    </source>
</reference>
<reference evidence="4" key="3">
    <citation type="submission" date="2018-07" db="EMBL/GenBank/DDBJ databases">
        <authorList>
            <person name="Quirk P.G."/>
            <person name="Krulwich T.A."/>
        </authorList>
    </citation>
    <scope>NUCLEOTIDE SEQUENCE</scope>
    <source>
        <strain evidence="4">CCRI-19302</strain>
    </source>
</reference>
<dbReference type="EMBL" id="NOKA02000015">
    <property type="protein sequence ID" value="RDY31485.1"/>
    <property type="molecule type" value="Genomic_DNA"/>
</dbReference>
<keyword evidence="1" id="KW-1133">Transmembrane helix</keyword>
<dbReference type="PROSITE" id="PS51257">
    <property type="entry name" value="PROKAR_LIPOPROTEIN"/>
    <property type="match status" value="1"/>
</dbReference>
<dbReference type="PANTHER" id="PTHR34220">
    <property type="entry name" value="SENSOR HISTIDINE KINASE YPDA"/>
    <property type="match status" value="1"/>
</dbReference>
<keyword evidence="1" id="KW-0472">Membrane</keyword>
<name>A0A255IEG2_9FIRM</name>
<dbReference type="AlphaFoldDB" id="A0A255IEG2"/>
<feature type="domain" description="Signal transduction histidine kinase internal region" evidence="2">
    <location>
        <begin position="382"/>
        <end position="459"/>
    </location>
</feature>
<dbReference type="Proteomes" id="UP000247523">
    <property type="component" value="Unassembled WGS sequence"/>
</dbReference>
<dbReference type="SUPFAM" id="SSF55874">
    <property type="entry name" value="ATPase domain of HSP90 chaperone/DNA topoisomerase II/histidine kinase"/>
    <property type="match status" value="1"/>
</dbReference>
<dbReference type="InterPro" id="IPR010559">
    <property type="entry name" value="Sig_transdc_His_kin_internal"/>
</dbReference>